<proteinExistence type="predicted"/>
<evidence type="ECO:0000259" key="5">
    <source>
        <dbReference type="Pfam" id="PF16212"/>
    </source>
</evidence>
<protein>
    <recommendedName>
        <fullName evidence="5">P-type ATPase C-terminal domain-containing protein</fullName>
    </recommendedName>
</protein>
<accession>A0ABV0P7J0</accession>
<dbReference type="PANTHER" id="PTHR24092:SF57">
    <property type="entry name" value="PHOSPHOLIPID-TRANSPORTING ATPASE IF"/>
    <property type="match status" value="1"/>
</dbReference>
<keyword evidence="7" id="KW-1185">Reference proteome</keyword>
<dbReference type="InterPro" id="IPR032630">
    <property type="entry name" value="P_typ_ATPase_c"/>
</dbReference>
<evidence type="ECO:0000256" key="3">
    <source>
        <dbReference type="ARBA" id="ARBA00022842"/>
    </source>
</evidence>
<name>A0ABV0P7J0_9TELE</name>
<dbReference type="InterPro" id="IPR023214">
    <property type="entry name" value="HAD_sf"/>
</dbReference>
<dbReference type="InterPro" id="IPR036412">
    <property type="entry name" value="HAD-like_sf"/>
</dbReference>
<keyword evidence="4" id="KW-0732">Signal</keyword>
<dbReference type="Proteomes" id="UP001476798">
    <property type="component" value="Unassembled WGS sequence"/>
</dbReference>
<comment type="caution">
    <text evidence="6">The sequence shown here is derived from an EMBL/GenBank/DDBJ whole genome shotgun (WGS) entry which is preliminary data.</text>
</comment>
<organism evidence="6 7">
    <name type="scientific">Goodea atripinnis</name>
    <dbReference type="NCBI Taxonomy" id="208336"/>
    <lineage>
        <taxon>Eukaryota</taxon>
        <taxon>Metazoa</taxon>
        <taxon>Chordata</taxon>
        <taxon>Craniata</taxon>
        <taxon>Vertebrata</taxon>
        <taxon>Euteleostomi</taxon>
        <taxon>Actinopterygii</taxon>
        <taxon>Neopterygii</taxon>
        <taxon>Teleostei</taxon>
        <taxon>Neoteleostei</taxon>
        <taxon>Acanthomorphata</taxon>
        <taxon>Ovalentaria</taxon>
        <taxon>Atherinomorphae</taxon>
        <taxon>Cyprinodontiformes</taxon>
        <taxon>Goodeidae</taxon>
        <taxon>Goodea</taxon>
    </lineage>
</organism>
<evidence type="ECO:0000313" key="7">
    <source>
        <dbReference type="Proteomes" id="UP001476798"/>
    </source>
</evidence>
<reference evidence="6 7" key="1">
    <citation type="submission" date="2021-06" db="EMBL/GenBank/DDBJ databases">
        <authorList>
            <person name="Palmer J.M."/>
        </authorList>
    </citation>
    <scope>NUCLEOTIDE SEQUENCE [LARGE SCALE GENOMIC DNA]</scope>
    <source>
        <strain evidence="6 7">GA_2019</strain>
        <tissue evidence="6">Muscle</tissue>
    </source>
</reference>
<dbReference type="EMBL" id="JAHRIO010062791">
    <property type="protein sequence ID" value="MEQ2179420.1"/>
    <property type="molecule type" value="Genomic_DNA"/>
</dbReference>
<evidence type="ECO:0000256" key="4">
    <source>
        <dbReference type="SAM" id="SignalP"/>
    </source>
</evidence>
<evidence type="ECO:0000256" key="1">
    <source>
        <dbReference type="ARBA" id="ARBA00004141"/>
    </source>
</evidence>
<feature type="chain" id="PRO_5046120999" description="P-type ATPase C-terminal domain-containing protein" evidence="4">
    <location>
        <begin position="20"/>
        <end position="138"/>
    </location>
</feature>
<sequence>MLLNGAWLVALVLVAEVPGDKHETAVSVSLSCGHFHRTMNILELLQQRSDNECAEQLRRLARRCVVRLLKTSPEKPITLAIGDGANDVSIMGKEGRQAVRNSDYAIARFKFLAKLLLVHGHFYYIRVATLVQYFFYKV</sequence>
<comment type="subcellular location">
    <subcellularLocation>
        <location evidence="1">Membrane</location>
        <topology evidence="1">Multi-pass membrane protein</topology>
    </subcellularLocation>
</comment>
<feature type="domain" description="P-type ATPase C-terminal" evidence="5">
    <location>
        <begin position="99"/>
        <end position="137"/>
    </location>
</feature>
<gene>
    <name evidence="6" type="ORF">GOODEAATRI_024768</name>
</gene>
<dbReference type="SUPFAM" id="SSF56784">
    <property type="entry name" value="HAD-like"/>
    <property type="match status" value="1"/>
</dbReference>
<dbReference type="Gene3D" id="3.40.50.1000">
    <property type="entry name" value="HAD superfamily/HAD-like"/>
    <property type="match status" value="1"/>
</dbReference>
<feature type="signal peptide" evidence="4">
    <location>
        <begin position="1"/>
        <end position="19"/>
    </location>
</feature>
<dbReference type="PANTHER" id="PTHR24092">
    <property type="entry name" value="PROBABLE PHOSPHOLIPID-TRANSPORTING ATPASE"/>
    <property type="match status" value="1"/>
</dbReference>
<evidence type="ECO:0000313" key="6">
    <source>
        <dbReference type="EMBL" id="MEQ2179420.1"/>
    </source>
</evidence>
<keyword evidence="2" id="KW-0479">Metal-binding</keyword>
<dbReference type="Pfam" id="PF16212">
    <property type="entry name" value="PhoLip_ATPase_C"/>
    <property type="match status" value="1"/>
</dbReference>
<keyword evidence="3" id="KW-0460">Magnesium</keyword>
<evidence type="ECO:0000256" key="2">
    <source>
        <dbReference type="ARBA" id="ARBA00022723"/>
    </source>
</evidence>